<evidence type="ECO:0000256" key="1">
    <source>
        <dbReference type="ARBA" id="ARBA00022723"/>
    </source>
</evidence>
<evidence type="ECO:0000256" key="4">
    <source>
        <dbReference type="PROSITE-ProRule" id="PRU00723"/>
    </source>
</evidence>
<accession>A0A9P5NNC3</accession>
<dbReference type="OrthoDB" id="411372at2759"/>
<keyword evidence="8" id="KW-1185">Reference proteome</keyword>
<keyword evidence="1 4" id="KW-0479">Metal-binding</keyword>
<dbReference type="Gene3D" id="4.10.1000.10">
    <property type="entry name" value="Zinc finger, CCCH-type"/>
    <property type="match status" value="1"/>
</dbReference>
<dbReference type="Pfam" id="PF00642">
    <property type="entry name" value="zf-CCCH"/>
    <property type="match status" value="1"/>
</dbReference>
<organism evidence="7 8">
    <name type="scientific">Gymnopilus junonius</name>
    <name type="common">Spectacular rustgill mushroom</name>
    <name type="synonym">Gymnopilus spectabilis subsp. junonius</name>
    <dbReference type="NCBI Taxonomy" id="109634"/>
    <lineage>
        <taxon>Eukaryota</taxon>
        <taxon>Fungi</taxon>
        <taxon>Dikarya</taxon>
        <taxon>Basidiomycota</taxon>
        <taxon>Agaricomycotina</taxon>
        <taxon>Agaricomycetes</taxon>
        <taxon>Agaricomycetidae</taxon>
        <taxon>Agaricales</taxon>
        <taxon>Agaricineae</taxon>
        <taxon>Hymenogastraceae</taxon>
        <taxon>Gymnopilus</taxon>
    </lineage>
</organism>
<evidence type="ECO:0000313" key="8">
    <source>
        <dbReference type="Proteomes" id="UP000724874"/>
    </source>
</evidence>
<feature type="domain" description="C3H1-type" evidence="6">
    <location>
        <begin position="185"/>
        <end position="213"/>
    </location>
</feature>
<protein>
    <recommendedName>
        <fullName evidence="6">C3H1-type domain-containing protein</fullName>
    </recommendedName>
</protein>
<dbReference type="InterPro" id="IPR036855">
    <property type="entry name" value="Znf_CCCH_sf"/>
</dbReference>
<dbReference type="Proteomes" id="UP000724874">
    <property type="component" value="Unassembled WGS sequence"/>
</dbReference>
<dbReference type="SMART" id="SM00356">
    <property type="entry name" value="ZnF_C3H1"/>
    <property type="match status" value="1"/>
</dbReference>
<evidence type="ECO:0000256" key="3">
    <source>
        <dbReference type="ARBA" id="ARBA00022833"/>
    </source>
</evidence>
<evidence type="ECO:0000256" key="5">
    <source>
        <dbReference type="SAM" id="MobiDB-lite"/>
    </source>
</evidence>
<feature type="region of interest" description="Disordered" evidence="5">
    <location>
        <begin position="261"/>
        <end position="285"/>
    </location>
</feature>
<evidence type="ECO:0000256" key="2">
    <source>
        <dbReference type="ARBA" id="ARBA00022771"/>
    </source>
</evidence>
<dbReference type="EMBL" id="JADNYJ010000032">
    <property type="protein sequence ID" value="KAF8903102.1"/>
    <property type="molecule type" value="Genomic_DNA"/>
</dbReference>
<dbReference type="SUPFAM" id="SSF90229">
    <property type="entry name" value="CCCH zinc finger"/>
    <property type="match status" value="1"/>
</dbReference>
<dbReference type="PROSITE" id="PS50103">
    <property type="entry name" value="ZF_C3H1"/>
    <property type="match status" value="1"/>
</dbReference>
<name>A0A9P5NNC3_GYMJU</name>
<gene>
    <name evidence="7" type="ORF">CPB84DRAFT_1774823</name>
</gene>
<keyword evidence="3 4" id="KW-0862">Zinc</keyword>
<feature type="compositionally biased region" description="Low complexity" evidence="5">
    <location>
        <begin position="91"/>
        <end position="105"/>
    </location>
</feature>
<feature type="zinc finger region" description="C3H1-type" evidence="4">
    <location>
        <begin position="185"/>
        <end position="213"/>
    </location>
</feature>
<keyword evidence="2 4" id="KW-0863">Zinc-finger</keyword>
<sequence length="320" mass="34488">MSPMTFIPEPQTEMCSYYSAGFANEVASGPVAGWAGVPRDGVYPDGPPIYGAYAPFPQSWPSPTYPSLSPAIESALLNHPPRSRDSIETASTSVSSLESDDSNVVTEDPQFQEHPHSHQSQVCISDESPIIHVPPFLPLSYINTTVTLSPSPAYDFAYPTLTGLKLPGPMKPKVSKPPSKQKILKYKTKPCKFFQTERGCPNGSACTFIHDESLSDTSSSPQKASSPIKEDLDRKSFIPVPWRVIGGGVLVGIKKDGADDNSAFDSEDSSSEDPHPQIFKKAVTPINTITRKRSNSIPSTPSVAQTKFGSLFSAESPGVL</sequence>
<evidence type="ECO:0000259" key="6">
    <source>
        <dbReference type="PROSITE" id="PS50103"/>
    </source>
</evidence>
<proteinExistence type="predicted"/>
<feature type="region of interest" description="Disordered" evidence="5">
    <location>
        <begin position="77"/>
        <end position="116"/>
    </location>
</feature>
<dbReference type="GO" id="GO:0008270">
    <property type="term" value="F:zinc ion binding"/>
    <property type="evidence" value="ECO:0007669"/>
    <property type="project" value="UniProtKB-KW"/>
</dbReference>
<reference evidence="7" key="1">
    <citation type="submission" date="2020-11" db="EMBL/GenBank/DDBJ databases">
        <authorList>
            <consortium name="DOE Joint Genome Institute"/>
            <person name="Ahrendt S."/>
            <person name="Riley R."/>
            <person name="Andreopoulos W."/>
            <person name="LaButti K."/>
            <person name="Pangilinan J."/>
            <person name="Ruiz-duenas F.J."/>
            <person name="Barrasa J.M."/>
            <person name="Sanchez-Garcia M."/>
            <person name="Camarero S."/>
            <person name="Miyauchi S."/>
            <person name="Serrano A."/>
            <person name="Linde D."/>
            <person name="Babiker R."/>
            <person name="Drula E."/>
            <person name="Ayuso-Fernandez I."/>
            <person name="Pacheco R."/>
            <person name="Padilla G."/>
            <person name="Ferreira P."/>
            <person name="Barriuso J."/>
            <person name="Kellner H."/>
            <person name="Castanera R."/>
            <person name="Alfaro M."/>
            <person name="Ramirez L."/>
            <person name="Pisabarro A.G."/>
            <person name="Kuo A."/>
            <person name="Tritt A."/>
            <person name="Lipzen A."/>
            <person name="He G."/>
            <person name="Yan M."/>
            <person name="Ng V."/>
            <person name="Cullen D."/>
            <person name="Martin F."/>
            <person name="Rosso M.-N."/>
            <person name="Henrissat B."/>
            <person name="Hibbett D."/>
            <person name="Martinez A.T."/>
            <person name="Grigoriev I.V."/>
        </authorList>
    </citation>
    <scope>NUCLEOTIDE SEQUENCE</scope>
    <source>
        <strain evidence="7">AH 44721</strain>
    </source>
</reference>
<comment type="caution">
    <text evidence="7">The sequence shown here is derived from an EMBL/GenBank/DDBJ whole genome shotgun (WGS) entry which is preliminary data.</text>
</comment>
<evidence type="ECO:0000313" key="7">
    <source>
        <dbReference type="EMBL" id="KAF8903102.1"/>
    </source>
</evidence>
<dbReference type="AlphaFoldDB" id="A0A9P5NNC3"/>
<dbReference type="InterPro" id="IPR000571">
    <property type="entry name" value="Znf_CCCH"/>
</dbReference>